<organism evidence="1 2">
    <name type="scientific">Brockia lithotrophica</name>
    <dbReference type="NCBI Taxonomy" id="933949"/>
    <lineage>
        <taxon>Bacteria</taxon>
        <taxon>Bacillati</taxon>
        <taxon>Bacillota</taxon>
        <taxon>Bacilli</taxon>
        <taxon>Bacillales</taxon>
        <taxon>Bacillales Family X. Incertae Sedis</taxon>
        <taxon>Brockia</taxon>
    </lineage>
</organism>
<protein>
    <submittedName>
        <fullName evidence="1">Uncharacterized protein</fullName>
    </submittedName>
</protein>
<gene>
    <name evidence="1" type="ORF">BLITH_0102</name>
</gene>
<dbReference type="AlphaFoldDB" id="A0A2T5G521"/>
<dbReference type="Proteomes" id="UP000244016">
    <property type="component" value="Unassembled WGS sequence"/>
</dbReference>
<name>A0A2T5G521_9BACL</name>
<evidence type="ECO:0000313" key="2">
    <source>
        <dbReference type="Proteomes" id="UP000244016"/>
    </source>
</evidence>
<proteinExistence type="predicted"/>
<accession>A0A2T5G521</accession>
<dbReference type="EMBL" id="PEBW01000006">
    <property type="protein sequence ID" value="PTQ51276.1"/>
    <property type="molecule type" value="Genomic_DNA"/>
</dbReference>
<evidence type="ECO:0000313" key="1">
    <source>
        <dbReference type="EMBL" id="PTQ51276.1"/>
    </source>
</evidence>
<reference evidence="1 2" key="1">
    <citation type="submission" date="2017-08" db="EMBL/GenBank/DDBJ databases">
        <title>Burning lignite coal seam in the remote Altai Mountains harbors a hydrogen-driven thermophilic microbial community.</title>
        <authorList>
            <person name="Kadnikov V.V."/>
            <person name="Mardanov A.V."/>
            <person name="Ivasenko D."/>
            <person name="Beletsky A.V."/>
            <person name="Karnachuk O.V."/>
            <person name="Ravin N.V."/>
        </authorList>
    </citation>
    <scope>NUCLEOTIDE SEQUENCE [LARGE SCALE GENOMIC DNA]</scope>
    <source>
        <strain evidence="1">AL31</strain>
    </source>
</reference>
<comment type="caution">
    <text evidence="1">The sequence shown here is derived from an EMBL/GenBank/DDBJ whole genome shotgun (WGS) entry which is preliminary data.</text>
</comment>
<sequence length="120" mass="11499">MSAALLVPAIPAFAQGNALGDLLSAVGQLVGSTEINAQAKAGIQTSDGVRVTAVAATKETAGGLTGVVSSLLGGSTEAGACVTYGEYYASSRVKADNGLASSTRALGALLAGLGGSLSGK</sequence>